<evidence type="ECO:0000313" key="1">
    <source>
        <dbReference type="EMBL" id="SOB60622.1"/>
    </source>
</evidence>
<dbReference type="RefSeq" id="WP_097013322.1">
    <property type="nucleotide sequence ID" value="NZ_LT907975.1"/>
</dbReference>
<dbReference type="EMBL" id="LT907975">
    <property type="protein sequence ID" value="SOB60622.1"/>
    <property type="molecule type" value="Genomic_DNA"/>
</dbReference>
<sequence>MSKFEGHTPGPWVFDKNLDVSQGGKFTSDQDDICFVNHEVGDRDGFANYDTAKANAALIAAAPDMYDALKDTLNSLEVAGADFTNEMYAIRQVLAKAKGEK</sequence>
<proteinExistence type="predicted"/>
<dbReference type="Proteomes" id="UP000219215">
    <property type="component" value="Chromosome DPRO"/>
</dbReference>
<organism evidence="1 2">
    <name type="scientific">Pseudodesulfovibrio profundus</name>
    <dbReference type="NCBI Taxonomy" id="57320"/>
    <lineage>
        <taxon>Bacteria</taxon>
        <taxon>Pseudomonadati</taxon>
        <taxon>Thermodesulfobacteriota</taxon>
        <taxon>Desulfovibrionia</taxon>
        <taxon>Desulfovibrionales</taxon>
        <taxon>Desulfovibrionaceae</taxon>
    </lineage>
</organism>
<reference evidence="2" key="1">
    <citation type="submission" date="2017-09" db="EMBL/GenBank/DDBJ databases">
        <authorList>
            <person name="Regsiter A."/>
            <person name="William W."/>
        </authorList>
    </citation>
    <scope>NUCLEOTIDE SEQUENCE [LARGE SCALE GENOMIC DNA]</scope>
    <source>
        <strain evidence="2">500-1</strain>
    </source>
</reference>
<keyword evidence="2" id="KW-1185">Reference proteome</keyword>
<dbReference type="AlphaFoldDB" id="A0A2C8FD98"/>
<gene>
    <name evidence="1" type="ORF">DPRO_3706</name>
</gene>
<accession>A0A2C8FD98</accession>
<dbReference type="KEGG" id="pprf:DPRO_3706"/>
<protein>
    <submittedName>
        <fullName evidence="1">Uncharacterized protein</fullName>
    </submittedName>
</protein>
<name>A0A2C8FD98_9BACT</name>
<evidence type="ECO:0000313" key="2">
    <source>
        <dbReference type="Proteomes" id="UP000219215"/>
    </source>
</evidence>